<evidence type="ECO:0000256" key="2">
    <source>
        <dbReference type="ARBA" id="ARBA00022692"/>
    </source>
</evidence>
<dbReference type="Proteomes" id="UP001314635">
    <property type="component" value="Unassembled WGS sequence"/>
</dbReference>
<comment type="subcellular location">
    <subcellularLocation>
        <location evidence="1">Membrane</location>
        <topology evidence="1">Single-pass membrane protein</topology>
    </subcellularLocation>
</comment>
<dbReference type="Gene3D" id="3.30.1150.10">
    <property type="match status" value="1"/>
</dbReference>
<keyword evidence="4" id="KW-0472">Membrane</keyword>
<dbReference type="SUPFAM" id="SSF74653">
    <property type="entry name" value="TolA/TonB C-terminal domain"/>
    <property type="match status" value="1"/>
</dbReference>
<comment type="caution">
    <text evidence="7">The sequence shown here is derived from an EMBL/GenBank/DDBJ whole genome shotgun (WGS) entry which is preliminary data.</text>
</comment>
<feature type="signal peptide" evidence="5">
    <location>
        <begin position="1"/>
        <end position="26"/>
    </location>
</feature>
<evidence type="ECO:0000256" key="1">
    <source>
        <dbReference type="ARBA" id="ARBA00004167"/>
    </source>
</evidence>
<keyword evidence="5" id="KW-0732">Signal</keyword>
<dbReference type="InterPro" id="IPR037682">
    <property type="entry name" value="TonB_C"/>
</dbReference>
<organism evidence="7 8">
    <name type="scientific">Bradyrhizobium denitrificans</name>
    <dbReference type="NCBI Taxonomy" id="2734912"/>
    <lineage>
        <taxon>Bacteria</taxon>
        <taxon>Pseudomonadati</taxon>
        <taxon>Pseudomonadota</taxon>
        <taxon>Alphaproteobacteria</taxon>
        <taxon>Hyphomicrobiales</taxon>
        <taxon>Nitrobacteraceae</taxon>
        <taxon>Bradyrhizobium</taxon>
    </lineage>
</organism>
<name>A0ABS5GJS9_9BRAD</name>
<dbReference type="EMBL" id="JAFCLK010000060">
    <property type="protein sequence ID" value="MBR1141294.1"/>
    <property type="molecule type" value="Genomic_DNA"/>
</dbReference>
<feature type="chain" id="PRO_5046544043" evidence="5">
    <location>
        <begin position="27"/>
        <end position="154"/>
    </location>
</feature>
<dbReference type="NCBIfam" id="TIGR01352">
    <property type="entry name" value="tonB_Cterm"/>
    <property type="match status" value="1"/>
</dbReference>
<feature type="domain" description="TonB C-terminal" evidence="6">
    <location>
        <begin position="36"/>
        <end position="131"/>
    </location>
</feature>
<dbReference type="InterPro" id="IPR006260">
    <property type="entry name" value="TonB/TolA_C"/>
</dbReference>
<evidence type="ECO:0000256" key="5">
    <source>
        <dbReference type="SAM" id="SignalP"/>
    </source>
</evidence>
<gene>
    <name evidence="7" type="ORF">JQ619_36660</name>
</gene>
<evidence type="ECO:0000256" key="4">
    <source>
        <dbReference type="ARBA" id="ARBA00023136"/>
    </source>
</evidence>
<keyword evidence="3" id="KW-1133">Transmembrane helix</keyword>
<sequence length="154" mass="16783">MHKRFVDGSFALAVALLSLLPPFAAAENSQDPLKGTWAQEIVARLRAERRYPLQTSSQGGHARVMFHLDGAGHLISVALIESTGDALLDREALAMVERAQPFPPPPGVLVDDDLTFVLPVVFAPRQPSTVLDFEEAKRNDAALKARLKGICRDC</sequence>
<evidence type="ECO:0000313" key="8">
    <source>
        <dbReference type="Proteomes" id="UP001314635"/>
    </source>
</evidence>
<protein>
    <submittedName>
        <fullName evidence="7">Energy transducer TonB</fullName>
    </submittedName>
</protein>
<keyword evidence="8" id="KW-1185">Reference proteome</keyword>
<evidence type="ECO:0000313" key="7">
    <source>
        <dbReference type="EMBL" id="MBR1141294.1"/>
    </source>
</evidence>
<accession>A0ABS5GJS9</accession>
<keyword evidence="2" id="KW-0812">Transmembrane</keyword>
<evidence type="ECO:0000259" key="6">
    <source>
        <dbReference type="PROSITE" id="PS52015"/>
    </source>
</evidence>
<dbReference type="PROSITE" id="PS52015">
    <property type="entry name" value="TONB_CTD"/>
    <property type="match status" value="1"/>
</dbReference>
<proteinExistence type="predicted"/>
<reference evidence="8" key="1">
    <citation type="journal article" date="2021" name="ISME J.">
        <title>Evolutionary origin and ecological implication of a unique nif island in free-living Bradyrhizobium lineages.</title>
        <authorList>
            <person name="Tao J."/>
        </authorList>
    </citation>
    <scope>NUCLEOTIDE SEQUENCE [LARGE SCALE GENOMIC DNA]</scope>
    <source>
        <strain evidence="8">SZCCT0094</strain>
    </source>
</reference>
<dbReference type="RefSeq" id="WP_172243541.1">
    <property type="nucleotide sequence ID" value="NZ_JABFDP010000052.1"/>
</dbReference>
<evidence type="ECO:0000256" key="3">
    <source>
        <dbReference type="ARBA" id="ARBA00022989"/>
    </source>
</evidence>
<dbReference type="Pfam" id="PF13103">
    <property type="entry name" value="TonB_2"/>
    <property type="match status" value="1"/>
</dbReference>